<dbReference type="AlphaFoldDB" id="A0A495J8Z2"/>
<dbReference type="EMBL" id="RBKU01000001">
    <property type="protein sequence ID" value="RKR85253.1"/>
    <property type="molecule type" value="Genomic_DNA"/>
</dbReference>
<accession>A0A495J8Z2</accession>
<comment type="caution">
    <text evidence="1">The sequence shown here is derived from an EMBL/GenBank/DDBJ whole genome shotgun (WGS) entry which is preliminary data.</text>
</comment>
<evidence type="ECO:0008006" key="3">
    <source>
        <dbReference type="Google" id="ProtNLM"/>
    </source>
</evidence>
<dbReference type="Proteomes" id="UP000268007">
    <property type="component" value="Unassembled WGS sequence"/>
</dbReference>
<dbReference type="RefSeq" id="WP_121201316.1">
    <property type="nucleotide sequence ID" value="NZ_RBKU01000001.1"/>
</dbReference>
<organism evidence="1 2">
    <name type="scientific">Mucilaginibacter gracilis</name>
    <dbReference type="NCBI Taxonomy" id="423350"/>
    <lineage>
        <taxon>Bacteria</taxon>
        <taxon>Pseudomonadati</taxon>
        <taxon>Bacteroidota</taxon>
        <taxon>Sphingobacteriia</taxon>
        <taxon>Sphingobacteriales</taxon>
        <taxon>Sphingobacteriaceae</taxon>
        <taxon>Mucilaginibacter</taxon>
    </lineage>
</organism>
<dbReference type="PROSITE" id="PS51257">
    <property type="entry name" value="PROKAR_LIPOPROTEIN"/>
    <property type="match status" value="1"/>
</dbReference>
<dbReference type="OrthoDB" id="1445370at2"/>
<proteinExistence type="predicted"/>
<name>A0A495J8Z2_9SPHI</name>
<evidence type="ECO:0000313" key="2">
    <source>
        <dbReference type="Proteomes" id="UP000268007"/>
    </source>
</evidence>
<sequence length="114" mass="12299">MKKSKAITLVLVTGLLGCKQNKQQSHIYMRTDTTGNYSPTTSGFHGYYVFRAYGSYYDGAHYGKRHGRSFNNFGGHAGYVRQGYSSSAVHTSHNGSVSRGGFGSIGGFHASSSS</sequence>
<reference evidence="1 2" key="1">
    <citation type="submission" date="2018-10" db="EMBL/GenBank/DDBJ databases">
        <title>Genomic Encyclopedia of Archaeal and Bacterial Type Strains, Phase II (KMG-II): from individual species to whole genera.</title>
        <authorList>
            <person name="Goeker M."/>
        </authorList>
    </citation>
    <scope>NUCLEOTIDE SEQUENCE [LARGE SCALE GENOMIC DNA]</scope>
    <source>
        <strain evidence="1 2">DSM 18602</strain>
    </source>
</reference>
<keyword evidence="2" id="KW-1185">Reference proteome</keyword>
<protein>
    <recommendedName>
        <fullName evidence="3">Lipoprotein</fullName>
    </recommendedName>
</protein>
<evidence type="ECO:0000313" key="1">
    <source>
        <dbReference type="EMBL" id="RKR85253.1"/>
    </source>
</evidence>
<gene>
    <name evidence="1" type="ORF">BDD43_5517</name>
</gene>